<accession>A0A2J6SX98</accession>
<dbReference type="STRING" id="1095630.A0A2J6SX98"/>
<dbReference type="RefSeq" id="XP_024732303.1">
    <property type="nucleotide sequence ID" value="XM_024887201.1"/>
</dbReference>
<evidence type="ECO:0000313" key="2">
    <source>
        <dbReference type="Proteomes" id="UP000235371"/>
    </source>
</evidence>
<dbReference type="Proteomes" id="UP000235371">
    <property type="component" value="Unassembled WGS sequence"/>
</dbReference>
<dbReference type="GeneID" id="36595277"/>
<gene>
    <name evidence="1" type="ORF">K444DRAFT_666662</name>
</gene>
<sequence>MSGKTPYSRDETVSAIKSFYEFLTTLPGLLPSAIQDAPPNGWPEIDSNTLAPLKKNEAVIDLLRHIPYIDNNNSRGTVEIAYKTLALQFNRPAKKRPIDFSKLEGSYIPVGCELPEHVVALTKGGEYGSWLLLDTQEGTVTDYIMMERPERDYPPLDDPENWRAYHTLPIVEFFELWKEKYRSLEWVVLPEKGHEDGVYIQPRKEIDEIRDIYRAHGWPSSFRFQECKDKLLKLEEKRREEFLNQVRGQYYSPPE</sequence>
<evidence type="ECO:0000313" key="1">
    <source>
        <dbReference type="EMBL" id="PMD55399.1"/>
    </source>
</evidence>
<reference evidence="1 2" key="1">
    <citation type="submission" date="2016-04" db="EMBL/GenBank/DDBJ databases">
        <title>A degradative enzymes factory behind the ericoid mycorrhizal symbiosis.</title>
        <authorList>
            <consortium name="DOE Joint Genome Institute"/>
            <person name="Martino E."/>
            <person name="Morin E."/>
            <person name="Grelet G."/>
            <person name="Kuo A."/>
            <person name="Kohler A."/>
            <person name="Daghino S."/>
            <person name="Barry K."/>
            <person name="Choi C."/>
            <person name="Cichocki N."/>
            <person name="Clum A."/>
            <person name="Copeland A."/>
            <person name="Hainaut M."/>
            <person name="Haridas S."/>
            <person name="Labutti K."/>
            <person name="Lindquist E."/>
            <person name="Lipzen A."/>
            <person name="Khouja H.-R."/>
            <person name="Murat C."/>
            <person name="Ohm R."/>
            <person name="Olson A."/>
            <person name="Spatafora J."/>
            <person name="Veneault-Fourrey C."/>
            <person name="Henrissat B."/>
            <person name="Grigoriev I."/>
            <person name="Martin F."/>
            <person name="Perotto S."/>
        </authorList>
    </citation>
    <scope>NUCLEOTIDE SEQUENCE [LARGE SCALE GENOMIC DNA]</scope>
    <source>
        <strain evidence="1 2">E</strain>
    </source>
</reference>
<dbReference type="InParanoid" id="A0A2J6SX98"/>
<protein>
    <submittedName>
        <fullName evidence="1">Uncharacterized protein</fullName>
    </submittedName>
</protein>
<dbReference type="EMBL" id="KZ613855">
    <property type="protein sequence ID" value="PMD55399.1"/>
    <property type="molecule type" value="Genomic_DNA"/>
</dbReference>
<name>A0A2J6SX98_9HELO</name>
<dbReference type="AlphaFoldDB" id="A0A2J6SX98"/>
<proteinExistence type="predicted"/>
<dbReference type="OrthoDB" id="5343383at2759"/>
<organism evidence="1 2">
    <name type="scientific">Hyaloscypha bicolor E</name>
    <dbReference type="NCBI Taxonomy" id="1095630"/>
    <lineage>
        <taxon>Eukaryota</taxon>
        <taxon>Fungi</taxon>
        <taxon>Dikarya</taxon>
        <taxon>Ascomycota</taxon>
        <taxon>Pezizomycotina</taxon>
        <taxon>Leotiomycetes</taxon>
        <taxon>Helotiales</taxon>
        <taxon>Hyaloscyphaceae</taxon>
        <taxon>Hyaloscypha</taxon>
        <taxon>Hyaloscypha bicolor</taxon>
    </lineage>
</organism>
<keyword evidence="2" id="KW-1185">Reference proteome</keyword>